<proteinExistence type="predicted"/>
<dbReference type="Proteomes" id="UP001516023">
    <property type="component" value="Unassembled WGS sequence"/>
</dbReference>
<keyword evidence="2" id="KW-1133">Transmembrane helix</keyword>
<dbReference type="Pfam" id="PF00173">
    <property type="entry name" value="Cyt-b5"/>
    <property type="match status" value="1"/>
</dbReference>
<dbReference type="AlphaFoldDB" id="A0ABD3P2X6"/>
<dbReference type="Gene3D" id="3.10.120.10">
    <property type="entry name" value="Cytochrome b5-like heme/steroid binding domain"/>
    <property type="match status" value="1"/>
</dbReference>
<dbReference type="EMBL" id="JABMIG020000305">
    <property type="protein sequence ID" value="KAL3781831.1"/>
    <property type="molecule type" value="Genomic_DNA"/>
</dbReference>
<keyword evidence="5" id="KW-1185">Reference proteome</keyword>
<dbReference type="CDD" id="cd03506">
    <property type="entry name" value="Delta6-FADS-like"/>
    <property type="match status" value="1"/>
</dbReference>
<dbReference type="InterPro" id="IPR005804">
    <property type="entry name" value="FA_desaturase_dom"/>
</dbReference>
<feature type="region of interest" description="Disordered" evidence="1">
    <location>
        <begin position="259"/>
        <end position="281"/>
    </location>
</feature>
<reference evidence="4 5" key="1">
    <citation type="journal article" date="2020" name="G3 (Bethesda)">
        <title>Improved Reference Genome for Cyclotella cryptica CCMP332, a Model for Cell Wall Morphogenesis, Salinity Adaptation, and Lipid Production in Diatoms (Bacillariophyta).</title>
        <authorList>
            <person name="Roberts W.R."/>
            <person name="Downey K.M."/>
            <person name="Ruck E.C."/>
            <person name="Traller J.C."/>
            <person name="Alverson A.J."/>
        </authorList>
    </citation>
    <scope>NUCLEOTIDE SEQUENCE [LARGE SCALE GENOMIC DNA]</scope>
    <source>
        <strain evidence="4 5">CCMP332</strain>
    </source>
</reference>
<dbReference type="SUPFAM" id="SSF55856">
    <property type="entry name" value="Cytochrome b5-like heme/steroid binding domain"/>
    <property type="match status" value="1"/>
</dbReference>
<dbReference type="PANTHER" id="PTHR19353">
    <property type="entry name" value="FATTY ACID DESATURASE 2"/>
    <property type="match status" value="1"/>
</dbReference>
<comment type="caution">
    <text evidence="4">The sequence shown here is derived from an EMBL/GenBank/DDBJ whole genome shotgun (WGS) entry which is preliminary data.</text>
</comment>
<dbReference type="InterPro" id="IPR036400">
    <property type="entry name" value="Cyt_B5-like_heme/steroid_sf"/>
</dbReference>
<dbReference type="PROSITE" id="PS50255">
    <property type="entry name" value="CYTOCHROME_B5_2"/>
    <property type="match status" value="1"/>
</dbReference>
<sequence>TNMCNPPPPTTSTLLKNSSSDAATKSDLVITKAELAKHNTPHSAWCAIHSTPRTNAAHSASASRGTNSHLVLDITKFASVHPGGDLILLSAGKDATVLFETYHPRGVPTMIIKKLQIGVMAENSFQDSFYSWNSEFYTTLKQRVVNRLEERGLSRRGSAEIWIKALFLIVGFWTCLYYMISSSSYGNALVASVGMGTFAAFVGTCIQHDGNHGAFAKSKLLNKMAGWTLDMIGASAFTWEIQHMLGHHPYTNVLDVVEEERKEKEREDSPLEEKDQESDPDVFSSFPLMRMHPLHPTSWYHKYQHLYAPPLFALMTLAKVFQQDFEVATSKRLYHIDANGRYGSVWNVVRFWTMKAITMVYMMGLPVFYHGWLKGVGLFVLGHLVCGELLATMFIVNHVIEGVSYGSKGSQKGLDTDTDNKENVVKPTTAMGDTPMEKTRKQATDARGHGESKDSTPVPFVPYNDWAAVQCQTSVNWSPGSWFWNHFSGGLSHQIEHHLFPSICHTNYYHIQDVVESTCAEYGVPYQCEPNLWVAYGKMIRHLKFLGRSKTA</sequence>
<keyword evidence="2" id="KW-0472">Membrane</keyword>
<keyword evidence="2" id="KW-0812">Transmembrane</keyword>
<feature type="transmembrane region" description="Helical" evidence="2">
    <location>
        <begin position="378"/>
        <end position="400"/>
    </location>
</feature>
<dbReference type="InterPro" id="IPR001199">
    <property type="entry name" value="Cyt_B5-like_heme/steroid-bd"/>
</dbReference>
<accession>A0ABD3P2X6</accession>
<dbReference type="SMART" id="SM01117">
    <property type="entry name" value="Cyt-b5"/>
    <property type="match status" value="1"/>
</dbReference>
<feature type="compositionally biased region" description="Basic and acidic residues" evidence="1">
    <location>
        <begin position="435"/>
        <end position="454"/>
    </location>
</feature>
<evidence type="ECO:0000256" key="1">
    <source>
        <dbReference type="SAM" id="MobiDB-lite"/>
    </source>
</evidence>
<protein>
    <recommendedName>
        <fullName evidence="3">Cytochrome b5 heme-binding domain-containing protein</fullName>
    </recommendedName>
</protein>
<feature type="transmembrane region" description="Helical" evidence="2">
    <location>
        <begin position="351"/>
        <end position="372"/>
    </location>
</feature>
<feature type="non-terminal residue" evidence="4">
    <location>
        <position position="1"/>
    </location>
</feature>
<evidence type="ECO:0000313" key="4">
    <source>
        <dbReference type="EMBL" id="KAL3781831.1"/>
    </source>
</evidence>
<dbReference type="GO" id="GO:0042759">
    <property type="term" value="P:long-chain fatty acid biosynthetic process"/>
    <property type="evidence" value="ECO:0007669"/>
    <property type="project" value="UniProtKB-ARBA"/>
</dbReference>
<dbReference type="PIRSF" id="PIRSF015921">
    <property type="entry name" value="FA_sphinglp_des"/>
    <property type="match status" value="1"/>
</dbReference>
<feature type="compositionally biased region" description="Basic and acidic residues" evidence="1">
    <location>
        <begin position="414"/>
        <end position="424"/>
    </location>
</feature>
<feature type="compositionally biased region" description="Basic and acidic residues" evidence="1">
    <location>
        <begin position="259"/>
        <end position="273"/>
    </location>
</feature>
<organism evidence="4 5">
    <name type="scientific">Cyclotella cryptica</name>
    <dbReference type="NCBI Taxonomy" id="29204"/>
    <lineage>
        <taxon>Eukaryota</taxon>
        <taxon>Sar</taxon>
        <taxon>Stramenopiles</taxon>
        <taxon>Ochrophyta</taxon>
        <taxon>Bacillariophyta</taxon>
        <taxon>Coscinodiscophyceae</taxon>
        <taxon>Thalassiosirophycidae</taxon>
        <taxon>Stephanodiscales</taxon>
        <taxon>Stephanodiscaceae</taxon>
        <taxon>Cyclotella</taxon>
    </lineage>
</organism>
<dbReference type="GO" id="GO:0006636">
    <property type="term" value="P:unsaturated fatty acid biosynthetic process"/>
    <property type="evidence" value="ECO:0007669"/>
    <property type="project" value="UniProtKB-ARBA"/>
</dbReference>
<dbReference type="PANTHER" id="PTHR19353:SF19">
    <property type="entry name" value="DELTA(5) FATTY ACID DESATURASE C-RELATED"/>
    <property type="match status" value="1"/>
</dbReference>
<feature type="region of interest" description="Disordered" evidence="1">
    <location>
        <begin position="409"/>
        <end position="455"/>
    </location>
</feature>
<dbReference type="InterPro" id="IPR012171">
    <property type="entry name" value="Fatty_acid_desaturase"/>
</dbReference>
<feature type="transmembrane region" description="Helical" evidence="2">
    <location>
        <begin position="161"/>
        <end position="180"/>
    </location>
</feature>
<gene>
    <name evidence="4" type="ORF">HJC23_011140</name>
</gene>
<dbReference type="GO" id="GO:0016717">
    <property type="term" value="F:oxidoreductase activity, acting on paired donors, with oxidation of a pair of donors resulting in the reduction of molecular oxygen to two molecules of water"/>
    <property type="evidence" value="ECO:0007669"/>
    <property type="project" value="UniProtKB-ARBA"/>
</dbReference>
<name>A0ABD3P2X6_9STRA</name>
<dbReference type="Pfam" id="PF00487">
    <property type="entry name" value="FA_desaturase"/>
    <property type="match status" value="1"/>
</dbReference>
<feature type="transmembrane region" description="Helical" evidence="2">
    <location>
        <begin position="186"/>
        <end position="206"/>
    </location>
</feature>
<evidence type="ECO:0000313" key="5">
    <source>
        <dbReference type="Proteomes" id="UP001516023"/>
    </source>
</evidence>
<evidence type="ECO:0000256" key="2">
    <source>
        <dbReference type="SAM" id="Phobius"/>
    </source>
</evidence>
<evidence type="ECO:0000259" key="3">
    <source>
        <dbReference type="PROSITE" id="PS50255"/>
    </source>
</evidence>
<feature type="domain" description="Cytochrome b5 heme-binding" evidence="3">
    <location>
        <begin position="27"/>
        <end position="121"/>
    </location>
</feature>